<dbReference type="EMBL" id="JTLZ01000012">
    <property type="protein sequence ID" value="KHO20331.1"/>
    <property type="molecule type" value="Genomic_DNA"/>
</dbReference>
<evidence type="ECO:0000313" key="3">
    <source>
        <dbReference type="Proteomes" id="UP000031004"/>
    </source>
</evidence>
<dbReference type="Pfam" id="PF14032">
    <property type="entry name" value="PknH_C"/>
    <property type="match status" value="1"/>
</dbReference>
<dbReference type="Gene3D" id="3.40.1000.70">
    <property type="entry name" value="PknH-like extracellular domain"/>
    <property type="match status" value="1"/>
</dbReference>
<gene>
    <name evidence="2" type="ORF">QQ44_27785</name>
</gene>
<feature type="domain" description="PknH-like extracellular" evidence="1">
    <location>
        <begin position="4"/>
        <end position="155"/>
    </location>
</feature>
<proteinExistence type="predicted"/>
<reference evidence="2 3" key="1">
    <citation type="submission" date="2014-11" db="EMBL/GenBank/DDBJ databases">
        <title>Mycobacterium setense Manresensis Genome.</title>
        <authorList>
            <person name="Rech G."/>
            <person name="Sumoy L."/>
        </authorList>
    </citation>
    <scope>NUCLEOTIDE SEQUENCE [LARGE SCALE GENOMIC DNA]</scope>
    <source>
        <strain evidence="2 3">Manresensis</strain>
    </source>
</reference>
<comment type="caution">
    <text evidence="2">The sequence shown here is derived from an EMBL/GenBank/DDBJ whole genome shotgun (WGS) entry which is preliminary data.</text>
</comment>
<accession>A0ABR4YPR5</accession>
<evidence type="ECO:0000259" key="1">
    <source>
        <dbReference type="Pfam" id="PF14032"/>
    </source>
</evidence>
<organism evidence="2 3">
    <name type="scientific">Mycolicibacterium setense</name>
    <dbReference type="NCBI Taxonomy" id="431269"/>
    <lineage>
        <taxon>Bacteria</taxon>
        <taxon>Bacillati</taxon>
        <taxon>Actinomycetota</taxon>
        <taxon>Actinomycetes</taxon>
        <taxon>Mycobacteriales</taxon>
        <taxon>Mycobacteriaceae</taxon>
        <taxon>Mycolicibacterium</taxon>
    </lineage>
</organism>
<name>A0ABR4YPR5_9MYCO</name>
<dbReference type="InterPro" id="IPR026954">
    <property type="entry name" value="PknH-like_Extracell"/>
</dbReference>
<dbReference type="InterPro" id="IPR038232">
    <property type="entry name" value="PknH-like_Extracell_sf"/>
</dbReference>
<protein>
    <recommendedName>
        <fullName evidence="1">PknH-like extracellular domain-containing protein</fullName>
    </recommendedName>
</protein>
<evidence type="ECO:0000313" key="2">
    <source>
        <dbReference type="EMBL" id="KHO20331.1"/>
    </source>
</evidence>
<keyword evidence="3" id="KW-1185">Reference proteome</keyword>
<dbReference type="Proteomes" id="UP000031004">
    <property type="component" value="Unassembled WGS sequence"/>
</dbReference>
<sequence>MQSEPFDGLTVEPANCAGALLPGIDYVYRTANYTGFTGQILTDDTAKVAVMQAVIAFNTETEATRFYNGQFSGWRGCNNSEVITEGGGEQQTVKMGVAADTDGTAHMLMWKDRQGSDRACERGMTPRKNVVVDVRVCSSNIGSSGFTLARDIGAKVTGSR</sequence>